<dbReference type="EnsemblMetazoa" id="Aqu2.1.11028_001">
    <property type="protein sequence ID" value="Aqu2.1.11028_001"/>
    <property type="gene ID" value="Aqu2.1.11028"/>
</dbReference>
<accession>A0A1X7T9D1</accession>
<reference evidence="2" key="1">
    <citation type="submission" date="2017-05" db="UniProtKB">
        <authorList>
            <consortium name="EnsemblMetazoa"/>
        </authorList>
    </citation>
    <scope>IDENTIFICATION</scope>
</reference>
<feature type="compositionally biased region" description="Low complexity" evidence="1">
    <location>
        <begin position="111"/>
        <end position="120"/>
    </location>
</feature>
<feature type="region of interest" description="Disordered" evidence="1">
    <location>
        <begin position="96"/>
        <end position="120"/>
    </location>
</feature>
<protein>
    <submittedName>
        <fullName evidence="2">Uncharacterized protein</fullName>
    </submittedName>
</protein>
<evidence type="ECO:0000256" key="1">
    <source>
        <dbReference type="SAM" id="MobiDB-lite"/>
    </source>
</evidence>
<proteinExistence type="predicted"/>
<feature type="region of interest" description="Disordered" evidence="1">
    <location>
        <begin position="21"/>
        <end position="45"/>
    </location>
</feature>
<dbReference type="AlphaFoldDB" id="A0A1X7T9D1"/>
<organism evidence="2">
    <name type="scientific">Amphimedon queenslandica</name>
    <name type="common">Sponge</name>
    <dbReference type="NCBI Taxonomy" id="400682"/>
    <lineage>
        <taxon>Eukaryota</taxon>
        <taxon>Metazoa</taxon>
        <taxon>Porifera</taxon>
        <taxon>Demospongiae</taxon>
        <taxon>Heteroscleromorpha</taxon>
        <taxon>Haplosclerida</taxon>
        <taxon>Niphatidae</taxon>
        <taxon>Amphimedon</taxon>
    </lineage>
</organism>
<name>A0A1X7T9D1_AMPQE</name>
<sequence>MSDMCLSRSLGIRLRREIGRKSDGNEEGGEVLGIGMPQEFFQGEGKEPVEIERLKISLRGLEIEQAVDLSRRDGIPSGPGDVQVVREVMRRETDAAVHRRSFYRPRRDLEGQQLGDQGQQ</sequence>
<dbReference type="InParanoid" id="A0A1X7T9D1"/>
<evidence type="ECO:0000313" key="2">
    <source>
        <dbReference type="EnsemblMetazoa" id="Aqu2.1.11028_001"/>
    </source>
</evidence>